<dbReference type="Proteomes" id="UP000237246">
    <property type="component" value="Unassembled WGS sequence"/>
</dbReference>
<feature type="domain" description="SEA" evidence="2">
    <location>
        <begin position="199"/>
        <end position="320"/>
    </location>
</feature>
<dbReference type="Pfam" id="PF01390">
    <property type="entry name" value="SEA"/>
    <property type="match status" value="2"/>
</dbReference>
<dbReference type="Gene3D" id="3.30.70.960">
    <property type="entry name" value="SEA domain"/>
    <property type="match status" value="3"/>
</dbReference>
<accession>A0A2P4SMF2</accession>
<feature type="domain" description="SEA" evidence="2">
    <location>
        <begin position="1"/>
        <end position="56"/>
    </location>
</feature>
<dbReference type="PANTHER" id="PTHR14672">
    <property type="entry name" value="MUCIN-16"/>
    <property type="match status" value="1"/>
</dbReference>
<dbReference type="PANTHER" id="PTHR14672:SF1">
    <property type="entry name" value="MUCIN-16"/>
    <property type="match status" value="1"/>
</dbReference>
<keyword evidence="1" id="KW-1133">Transmembrane helix</keyword>
<sequence length="424" mass="47926">SDTGVDAVCSYKNNVSMAKFDREAVYHELSTMTNGVTKLGHFSLEKNSLYVNGFHLTDTATTKMPVLNKAPAITGYKLSFRIVNENLTNPDSQSPEYKAALESISKKLNQLYRQSNLQDRFLNCSITRLRAGSIVVDCNCFFQQEPSINRAEVERAFQNGTSNTTGLWLGSSYQLQEFSVDGLELAIEAATDKTPLKSEKESFRLKFRITNLPYSPELQDSRSQMYQASKEKIEKELDVFRSSSMKNNFAGCTVESFGPVHEKPYTSVTSVCKFTPDPFSRALQKQEVYKELQRLTDGFTKLGPTYELDEQSLVVEGKCSQDDFAGTFVTFAFVTSVAPCFSTVPPFLFQITLRSQQQKKSPRDLVKLQFWAIILICVFALLGFILLLLLCFLIVFCLRRKSDLYQVQQGMYGVFFPHLGSKVH</sequence>
<evidence type="ECO:0000313" key="4">
    <source>
        <dbReference type="Proteomes" id="UP000237246"/>
    </source>
</evidence>
<keyword evidence="4" id="KW-1185">Reference proteome</keyword>
<evidence type="ECO:0000259" key="2">
    <source>
        <dbReference type="PROSITE" id="PS50024"/>
    </source>
</evidence>
<name>A0A2P4SMF2_BAMTH</name>
<dbReference type="EMBL" id="PPHD01035454">
    <property type="protein sequence ID" value="POI25254.1"/>
    <property type="molecule type" value="Genomic_DNA"/>
</dbReference>
<proteinExistence type="predicted"/>
<keyword evidence="1" id="KW-0472">Membrane</keyword>
<comment type="caution">
    <text evidence="3">The sequence shown here is derived from an EMBL/GenBank/DDBJ whole genome shotgun (WGS) entry which is preliminary data.</text>
</comment>
<evidence type="ECO:0000313" key="3">
    <source>
        <dbReference type="EMBL" id="POI25254.1"/>
    </source>
</evidence>
<dbReference type="SMART" id="SM00200">
    <property type="entry name" value="SEA"/>
    <property type="match status" value="2"/>
</dbReference>
<feature type="transmembrane region" description="Helical" evidence="1">
    <location>
        <begin position="328"/>
        <end position="349"/>
    </location>
</feature>
<gene>
    <name evidence="3" type="ORF">CIB84_010996</name>
</gene>
<reference evidence="3 4" key="1">
    <citation type="submission" date="2018-01" db="EMBL/GenBank/DDBJ databases">
        <title>Comparison of the Chinese Bamboo Partridge and Red Junglefowl genome sequences highlights the importance of demography in genome evolution.</title>
        <authorList>
            <person name="Tiley G.P."/>
            <person name="Kimball R.T."/>
            <person name="Braun E.L."/>
            <person name="Burleigh J.G."/>
        </authorList>
    </citation>
    <scope>NUCLEOTIDE SEQUENCE [LARGE SCALE GENOMIC DNA]</scope>
    <source>
        <strain evidence="3">RTK389</strain>
        <tissue evidence="3">Blood</tissue>
    </source>
</reference>
<dbReference type="InterPro" id="IPR000082">
    <property type="entry name" value="SEA_dom"/>
</dbReference>
<feature type="non-terminal residue" evidence="3">
    <location>
        <position position="1"/>
    </location>
</feature>
<dbReference type="InterPro" id="IPR036364">
    <property type="entry name" value="SEA_dom_sf"/>
</dbReference>
<feature type="domain" description="SEA" evidence="2">
    <location>
        <begin position="72"/>
        <end position="192"/>
    </location>
</feature>
<organism evidence="3 4">
    <name type="scientific">Bambusicola thoracicus</name>
    <name type="common">Chinese bamboo-partridge</name>
    <name type="synonym">Perdix thoracica</name>
    <dbReference type="NCBI Taxonomy" id="9083"/>
    <lineage>
        <taxon>Eukaryota</taxon>
        <taxon>Metazoa</taxon>
        <taxon>Chordata</taxon>
        <taxon>Craniata</taxon>
        <taxon>Vertebrata</taxon>
        <taxon>Euteleostomi</taxon>
        <taxon>Archelosauria</taxon>
        <taxon>Archosauria</taxon>
        <taxon>Dinosauria</taxon>
        <taxon>Saurischia</taxon>
        <taxon>Theropoda</taxon>
        <taxon>Coelurosauria</taxon>
        <taxon>Aves</taxon>
        <taxon>Neognathae</taxon>
        <taxon>Galloanserae</taxon>
        <taxon>Galliformes</taxon>
        <taxon>Phasianidae</taxon>
        <taxon>Perdicinae</taxon>
        <taxon>Bambusicola</taxon>
    </lineage>
</organism>
<dbReference type="OrthoDB" id="9947814at2759"/>
<evidence type="ECO:0000256" key="1">
    <source>
        <dbReference type="SAM" id="Phobius"/>
    </source>
</evidence>
<dbReference type="AlphaFoldDB" id="A0A2P4SMF2"/>
<feature type="transmembrane region" description="Helical" evidence="1">
    <location>
        <begin position="370"/>
        <end position="396"/>
    </location>
</feature>
<dbReference type="InterPro" id="IPR028850">
    <property type="entry name" value="MUC16"/>
</dbReference>
<protein>
    <recommendedName>
        <fullName evidence="2">SEA domain-containing protein</fullName>
    </recommendedName>
</protein>
<dbReference type="SUPFAM" id="SSF82671">
    <property type="entry name" value="SEA domain"/>
    <property type="match status" value="3"/>
</dbReference>
<dbReference type="PROSITE" id="PS50024">
    <property type="entry name" value="SEA"/>
    <property type="match status" value="3"/>
</dbReference>
<keyword evidence="1" id="KW-0812">Transmembrane</keyword>